<protein>
    <submittedName>
        <fullName evidence="1">Uncharacterized protein</fullName>
    </submittedName>
</protein>
<evidence type="ECO:0000313" key="1">
    <source>
        <dbReference type="EMBL" id="CAB4136771.1"/>
    </source>
</evidence>
<dbReference type="EMBL" id="LR796323">
    <property type="protein sequence ID" value="CAB4136771.1"/>
    <property type="molecule type" value="Genomic_DNA"/>
</dbReference>
<proteinExistence type="predicted"/>
<gene>
    <name evidence="1" type="ORF">UFOVP307_45</name>
</gene>
<sequence>MNENEIDLDYQPDWKEEYQKAVDLHCLTLDELREANFEIKRLKAMVESQDMILVRSAERIVDLQDEIRNLKGEE</sequence>
<organism evidence="1">
    <name type="scientific">uncultured Caudovirales phage</name>
    <dbReference type="NCBI Taxonomy" id="2100421"/>
    <lineage>
        <taxon>Viruses</taxon>
        <taxon>Duplodnaviria</taxon>
        <taxon>Heunggongvirae</taxon>
        <taxon>Uroviricota</taxon>
        <taxon>Caudoviricetes</taxon>
        <taxon>Peduoviridae</taxon>
        <taxon>Maltschvirus</taxon>
        <taxon>Maltschvirus maltsch</taxon>
    </lineage>
</organism>
<reference evidence="1" key="1">
    <citation type="submission" date="2020-04" db="EMBL/GenBank/DDBJ databases">
        <authorList>
            <person name="Chiriac C."/>
            <person name="Salcher M."/>
            <person name="Ghai R."/>
            <person name="Kavagutti S V."/>
        </authorList>
    </citation>
    <scope>NUCLEOTIDE SEQUENCE</scope>
</reference>
<name>A0A6J5LRB9_9CAUD</name>
<accession>A0A6J5LRB9</accession>